<feature type="transmembrane region" description="Helical" evidence="8">
    <location>
        <begin position="176"/>
        <end position="197"/>
    </location>
</feature>
<comment type="subcellular location">
    <subcellularLocation>
        <location evidence="1 8">Cell membrane</location>
        <topology evidence="1 8">Multi-pass membrane protein</topology>
    </subcellularLocation>
</comment>
<evidence type="ECO:0000313" key="10">
    <source>
        <dbReference type="EMBL" id="MST58443.1"/>
    </source>
</evidence>
<dbReference type="GO" id="GO:0055085">
    <property type="term" value="P:transmembrane transport"/>
    <property type="evidence" value="ECO:0007669"/>
    <property type="project" value="InterPro"/>
</dbReference>
<proteinExistence type="inferred from homology"/>
<gene>
    <name evidence="10" type="ORF">FYJ59_09400</name>
</gene>
<comment type="similarity">
    <text evidence="2">Belongs to the binding-protein-dependent transport system permease family. CysTW subfamily.</text>
</comment>
<accession>A0A6L5YKB3</accession>
<evidence type="ECO:0000256" key="4">
    <source>
        <dbReference type="ARBA" id="ARBA00022475"/>
    </source>
</evidence>
<dbReference type="SUPFAM" id="SSF161098">
    <property type="entry name" value="MetI-like"/>
    <property type="match status" value="1"/>
</dbReference>
<name>A0A6L5YKB3_9FIRM</name>
<feature type="transmembrane region" description="Helical" evidence="8">
    <location>
        <begin position="59"/>
        <end position="83"/>
    </location>
</feature>
<organism evidence="10 11">
    <name type="scientific">Waltera intestinalis</name>
    <dbReference type="NCBI Taxonomy" id="2606635"/>
    <lineage>
        <taxon>Bacteria</taxon>
        <taxon>Bacillati</taxon>
        <taxon>Bacillota</taxon>
        <taxon>Clostridia</taxon>
        <taxon>Lachnospirales</taxon>
        <taxon>Lachnospiraceae</taxon>
        <taxon>Waltera</taxon>
    </lineage>
</organism>
<evidence type="ECO:0000256" key="7">
    <source>
        <dbReference type="ARBA" id="ARBA00023136"/>
    </source>
</evidence>
<keyword evidence="4" id="KW-1003">Cell membrane</keyword>
<dbReference type="AlphaFoldDB" id="A0A6L5YKB3"/>
<keyword evidence="6 8" id="KW-1133">Transmembrane helix</keyword>
<dbReference type="PROSITE" id="PS50928">
    <property type="entry name" value="ABC_TM1"/>
    <property type="match status" value="1"/>
</dbReference>
<dbReference type="Proteomes" id="UP000476055">
    <property type="component" value="Unassembled WGS sequence"/>
</dbReference>
<dbReference type="EMBL" id="VUMU01000011">
    <property type="protein sequence ID" value="MST58443.1"/>
    <property type="molecule type" value="Genomic_DNA"/>
</dbReference>
<dbReference type="PANTHER" id="PTHR43848">
    <property type="entry name" value="PUTRESCINE TRANSPORT SYSTEM PERMEASE PROTEIN POTI"/>
    <property type="match status" value="1"/>
</dbReference>
<sequence length="270" mass="30045">MKKKKWPFIYVAVITILTYIPILLTVVYSFNASKLTSVWEGFSLKWYRELFRDRDLGEALAGSLILAVLSCTFAVLIGTSGALGMSRRKRKLNEAVAYVSTLPIMIPEIILGMVFLSVFSLMGLPFGMVTLVIAHTTFCVPYIFTMVRARLVGMDHSLEEAALDLGASKWQVFRDVILPQILPAILSGVLLAFAMSFDDVVISIFVTGPKVNTLPVKIYTKLKTGVTPEINALATVMLLVILLFLAGVYSHNHHGKIEADVENLHRRRRL</sequence>
<evidence type="ECO:0000256" key="3">
    <source>
        <dbReference type="ARBA" id="ARBA00022448"/>
    </source>
</evidence>
<evidence type="ECO:0000256" key="5">
    <source>
        <dbReference type="ARBA" id="ARBA00022692"/>
    </source>
</evidence>
<keyword evidence="5 8" id="KW-0812">Transmembrane</keyword>
<feature type="transmembrane region" description="Helical" evidence="8">
    <location>
        <begin position="230"/>
        <end position="249"/>
    </location>
</feature>
<evidence type="ECO:0000256" key="1">
    <source>
        <dbReference type="ARBA" id="ARBA00004651"/>
    </source>
</evidence>
<keyword evidence="11" id="KW-1185">Reference proteome</keyword>
<feature type="domain" description="ABC transmembrane type-1" evidence="9">
    <location>
        <begin position="60"/>
        <end position="249"/>
    </location>
</feature>
<comment type="caution">
    <text evidence="10">The sequence shown here is derived from an EMBL/GenBank/DDBJ whole genome shotgun (WGS) entry which is preliminary data.</text>
</comment>
<dbReference type="InterPro" id="IPR051789">
    <property type="entry name" value="Bact_Polyamine_Transport"/>
</dbReference>
<dbReference type="Pfam" id="PF00528">
    <property type="entry name" value="BPD_transp_1"/>
    <property type="match status" value="1"/>
</dbReference>
<dbReference type="InterPro" id="IPR035906">
    <property type="entry name" value="MetI-like_sf"/>
</dbReference>
<dbReference type="CDD" id="cd06261">
    <property type="entry name" value="TM_PBP2"/>
    <property type="match status" value="1"/>
</dbReference>
<keyword evidence="3 8" id="KW-0813">Transport</keyword>
<evidence type="ECO:0000313" key="11">
    <source>
        <dbReference type="Proteomes" id="UP000476055"/>
    </source>
</evidence>
<dbReference type="PANTHER" id="PTHR43848:SF2">
    <property type="entry name" value="PUTRESCINE TRANSPORT SYSTEM PERMEASE PROTEIN POTI"/>
    <property type="match status" value="1"/>
</dbReference>
<keyword evidence="7 8" id="KW-0472">Membrane</keyword>
<reference evidence="10 11" key="1">
    <citation type="submission" date="2019-08" db="EMBL/GenBank/DDBJ databases">
        <title>In-depth cultivation of the pig gut microbiome towards novel bacterial diversity and tailored functional studies.</title>
        <authorList>
            <person name="Wylensek D."/>
            <person name="Hitch T.C.A."/>
            <person name="Clavel T."/>
        </authorList>
    </citation>
    <scope>NUCLEOTIDE SEQUENCE [LARGE SCALE GENOMIC DNA]</scope>
    <source>
        <strain evidence="10 11">WCA3-601-WT-6H</strain>
    </source>
</reference>
<evidence type="ECO:0000256" key="6">
    <source>
        <dbReference type="ARBA" id="ARBA00022989"/>
    </source>
</evidence>
<feature type="transmembrane region" description="Helical" evidence="8">
    <location>
        <begin position="7"/>
        <end position="30"/>
    </location>
</feature>
<feature type="transmembrane region" description="Helical" evidence="8">
    <location>
        <begin position="124"/>
        <end position="144"/>
    </location>
</feature>
<dbReference type="RefSeq" id="WP_154496609.1">
    <property type="nucleotide sequence ID" value="NZ_VUMU01000011.1"/>
</dbReference>
<feature type="transmembrane region" description="Helical" evidence="8">
    <location>
        <begin position="95"/>
        <end position="118"/>
    </location>
</feature>
<evidence type="ECO:0000259" key="9">
    <source>
        <dbReference type="PROSITE" id="PS50928"/>
    </source>
</evidence>
<dbReference type="InterPro" id="IPR000515">
    <property type="entry name" value="MetI-like"/>
</dbReference>
<evidence type="ECO:0000256" key="8">
    <source>
        <dbReference type="RuleBase" id="RU363032"/>
    </source>
</evidence>
<dbReference type="Gene3D" id="1.10.3720.10">
    <property type="entry name" value="MetI-like"/>
    <property type="match status" value="1"/>
</dbReference>
<evidence type="ECO:0000256" key="2">
    <source>
        <dbReference type="ARBA" id="ARBA00007069"/>
    </source>
</evidence>
<dbReference type="GO" id="GO:0005886">
    <property type="term" value="C:plasma membrane"/>
    <property type="evidence" value="ECO:0007669"/>
    <property type="project" value="UniProtKB-SubCell"/>
</dbReference>
<protein>
    <submittedName>
        <fullName evidence="10">ABC transporter permease</fullName>
    </submittedName>
</protein>